<evidence type="ECO:0000313" key="3">
    <source>
        <dbReference type="EMBL" id="CAB5018369.1"/>
    </source>
</evidence>
<dbReference type="EMBL" id="CAFBNF010000129">
    <property type="protein sequence ID" value="CAB4946969.1"/>
    <property type="molecule type" value="Genomic_DNA"/>
</dbReference>
<dbReference type="EMBL" id="CAFBOZ010000254">
    <property type="protein sequence ID" value="CAB5018369.1"/>
    <property type="molecule type" value="Genomic_DNA"/>
</dbReference>
<keyword evidence="1" id="KW-0472">Membrane</keyword>
<evidence type="ECO:0000313" key="2">
    <source>
        <dbReference type="EMBL" id="CAB4946969.1"/>
    </source>
</evidence>
<reference evidence="2" key="1">
    <citation type="submission" date="2020-05" db="EMBL/GenBank/DDBJ databases">
        <authorList>
            <person name="Chiriac C."/>
            <person name="Salcher M."/>
            <person name="Ghai R."/>
            <person name="Kavagutti S V."/>
        </authorList>
    </citation>
    <scope>NUCLEOTIDE SEQUENCE</scope>
</reference>
<proteinExistence type="predicted"/>
<name>A0A6J7JWE6_9ZZZZ</name>
<organism evidence="2">
    <name type="scientific">freshwater metagenome</name>
    <dbReference type="NCBI Taxonomy" id="449393"/>
    <lineage>
        <taxon>unclassified sequences</taxon>
        <taxon>metagenomes</taxon>
        <taxon>ecological metagenomes</taxon>
    </lineage>
</organism>
<sequence>MVTLHTPSARRAPRIPSGEVLRPMLVLLVALFLTLSVLVGLSSVLAQWA</sequence>
<keyword evidence="1" id="KW-1133">Transmembrane helix</keyword>
<accession>A0A6J7JWE6</accession>
<evidence type="ECO:0000256" key="1">
    <source>
        <dbReference type="SAM" id="Phobius"/>
    </source>
</evidence>
<keyword evidence="1" id="KW-0812">Transmembrane</keyword>
<protein>
    <submittedName>
        <fullName evidence="2">Unannotated protein</fullName>
    </submittedName>
</protein>
<gene>
    <name evidence="2" type="ORF">UFOPK3773_01185</name>
    <name evidence="3" type="ORF">UFOPK3992_01566</name>
</gene>
<dbReference type="AlphaFoldDB" id="A0A6J7JWE6"/>
<feature type="transmembrane region" description="Helical" evidence="1">
    <location>
        <begin position="20"/>
        <end position="46"/>
    </location>
</feature>